<evidence type="ECO:0000313" key="2">
    <source>
        <dbReference type="EMBL" id="PQO45403.1"/>
    </source>
</evidence>
<organism evidence="2 3">
    <name type="scientific">Blastopirellula marina</name>
    <dbReference type="NCBI Taxonomy" id="124"/>
    <lineage>
        <taxon>Bacteria</taxon>
        <taxon>Pseudomonadati</taxon>
        <taxon>Planctomycetota</taxon>
        <taxon>Planctomycetia</taxon>
        <taxon>Pirellulales</taxon>
        <taxon>Pirellulaceae</taxon>
        <taxon>Blastopirellula</taxon>
    </lineage>
</organism>
<dbReference type="EMBL" id="PUHZ01000014">
    <property type="protein sequence ID" value="PQO45403.1"/>
    <property type="molecule type" value="Genomic_DNA"/>
</dbReference>
<dbReference type="PROSITE" id="PS00409">
    <property type="entry name" value="PROKAR_NTER_METHYL"/>
    <property type="match status" value="1"/>
</dbReference>
<feature type="domain" description="DUF1559" evidence="1">
    <location>
        <begin position="32"/>
        <end position="280"/>
    </location>
</feature>
<evidence type="ECO:0000313" key="3">
    <source>
        <dbReference type="Proteomes" id="UP000237819"/>
    </source>
</evidence>
<dbReference type="Pfam" id="PF07596">
    <property type="entry name" value="SBP_bac_10"/>
    <property type="match status" value="1"/>
</dbReference>
<protein>
    <submittedName>
        <fullName evidence="2">Prepilin-type cleavage/methylation domain-containing protein</fullName>
    </submittedName>
</protein>
<gene>
    <name evidence="2" type="ORF">C5Y93_13200</name>
</gene>
<dbReference type="NCBIfam" id="TIGR02532">
    <property type="entry name" value="IV_pilin_GFxxxE"/>
    <property type="match status" value="1"/>
</dbReference>
<dbReference type="InterPro" id="IPR012902">
    <property type="entry name" value="N_methyl_site"/>
</dbReference>
<dbReference type="InterPro" id="IPR045584">
    <property type="entry name" value="Pilin-like"/>
</dbReference>
<dbReference type="RefSeq" id="WP_105335894.1">
    <property type="nucleotide sequence ID" value="NZ_PUHZ01000014.1"/>
</dbReference>
<dbReference type="Gene3D" id="3.30.700.10">
    <property type="entry name" value="Glycoprotein, Type 4 Pilin"/>
    <property type="match status" value="1"/>
</dbReference>
<dbReference type="SUPFAM" id="SSF54523">
    <property type="entry name" value="Pili subunits"/>
    <property type="match status" value="1"/>
</dbReference>
<dbReference type="AlphaFoldDB" id="A0A2S8GLT9"/>
<dbReference type="InterPro" id="IPR011453">
    <property type="entry name" value="DUF1559"/>
</dbReference>
<dbReference type="OrthoDB" id="270727at2"/>
<proteinExistence type="predicted"/>
<dbReference type="PANTHER" id="PTHR30093">
    <property type="entry name" value="GENERAL SECRETION PATHWAY PROTEIN G"/>
    <property type="match status" value="1"/>
</dbReference>
<dbReference type="Pfam" id="PF07963">
    <property type="entry name" value="N_methyl"/>
    <property type="match status" value="1"/>
</dbReference>
<dbReference type="Proteomes" id="UP000237819">
    <property type="component" value="Unassembled WGS sequence"/>
</dbReference>
<accession>A0A2S8GLT9</accession>
<evidence type="ECO:0000259" key="1">
    <source>
        <dbReference type="Pfam" id="PF07596"/>
    </source>
</evidence>
<dbReference type="NCBIfam" id="TIGR04294">
    <property type="entry name" value="pre_pil_HX9DG"/>
    <property type="match status" value="1"/>
</dbReference>
<sequence length="299" mass="32684">MSSKRSGFTLVELLVVIAIIGVLVALLLPAVQQAREAARRSSCQNQLKQLGLAMHNYHGTYNSLPYGHLATSTSISTDPQTSGLGWVKAMLPFIEQDNLNDQWNYKSTYHTGTNLNLIRNVIPSFLCPSDSQVSTWNSVPNYNYACNLGTTDILRTTPLNGVTYWPSPFEAIGRINRFASIVDGLSNTMLLAEVRQGQVAGDLRGLTWYGQHVGFMTHYGPNTSSPDQMQASFCKNTEMERLGMPCLGGTPLFSARSQHPGGVQVAMGDGGVQFIAETIDIATWRALSGMNDGQVLKDY</sequence>
<dbReference type="InterPro" id="IPR027558">
    <property type="entry name" value="Pre_pil_HX9DG_C"/>
</dbReference>
<comment type="caution">
    <text evidence="2">The sequence shown here is derived from an EMBL/GenBank/DDBJ whole genome shotgun (WGS) entry which is preliminary data.</text>
</comment>
<dbReference type="PANTHER" id="PTHR30093:SF2">
    <property type="entry name" value="TYPE II SECRETION SYSTEM PROTEIN H"/>
    <property type="match status" value="1"/>
</dbReference>
<name>A0A2S8GLT9_9BACT</name>
<reference evidence="2 3" key="1">
    <citation type="submission" date="2018-02" db="EMBL/GenBank/DDBJ databases">
        <title>Comparative genomes isolates from brazilian mangrove.</title>
        <authorList>
            <person name="Araujo J.E."/>
            <person name="Taketani R.G."/>
            <person name="Silva M.C.P."/>
            <person name="Loureco M.V."/>
            <person name="Andreote F.D."/>
        </authorList>
    </citation>
    <scope>NUCLEOTIDE SEQUENCE [LARGE SCALE GENOMIC DNA]</scope>
    <source>
        <strain evidence="2 3">Nap-Phe MGV</strain>
    </source>
</reference>